<proteinExistence type="predicted"/>
<feature type="compositionally biased region" description="Basic and acidic residues" evidence="1">
    <location>
        <begin position="135"/>
        <end position="150"/>
    </location>
</feature>
<keyword evidence="3" id="KW-1185">Reference proteome</keyword>
<feature type="region of interest" description="Disordered" evidence="1">
    <location>
        <begin position="135"/>
        <end position="280"/>
    </location>
</feature>
<feature type="compositionally biased region" description="Low complexity" evidence="1">
    <location>
        <begin position="214"/>
        <end position="228"/>
    </location>
</feature>
<evidence type="ECO:0000313" key="3">
    <source>
        <dbReference type="Proteomes" id="UP000505355"/>
    </source>
</evidence>
<dbReference type="KEGG" id="mmab:HQ865_09555"/>
<feature type="compositionally biased region" description="Basic and acidic residues" evidence="1">
    <location>
        <begin position="161"/>
        <end position="174"/>
    </location>
</feature>
<sequence length="280" mass="31895">MKKLIIISAMVLGGLGVKTADAQIGIRINLNLGSHPVYTPAPEPVVVNEPVYDDYYYYPEVEAYYSVAEHCYYYQDGDRWIAAAYLPGMYHNFDWRTARRFEIRTNRPFMHHDVYRGRFGGYVNRADFYARAYPGRDRYDRDPYRGREQYGNRGWNQSNRNDYDRRDDRDRGGRDNNYNQPQPDRNQGGYGQGQNNGGYNQQNPGRNQGGYGQPGQNQGGNQQPSRGEQGAGRGNGGNNGQPTNHGQDRGGNNGVEQHYAANKMGMIQDSREFAARPVRP</sequence>
<evidence type="ECO:0000313" key="2">
    <source>
        <dbReference type="EMBL" id="QKJ29991.1"/>
    </source>
</evidence>
<dbReference type="AlphaFoldDB" id="A0A7D4Q7H3"/>
<reference evidence="2 3" key="1">
    <citation type="submission" date="2020-05" db="EMBL/GenBank/DDBJ databases">
        <title>Mucilaginibacter mali sp. nov.</title>
        <authorList>
            <person name="Kim H.S."/>
            <person name="Lee K.C."/>
            <person name="Suh M.K."/>
            <person name="Kim J.-S."/>
            <person name="Han K.-I."/>
            <person name="Eom M.K."/>
            <person name="Shin Y.K."/>
            <person name="Lee J.-S."/>
        </authorList>
    </citation>
    <scope>NUCLEOTIDE SEQUENCE [LARGE SCALE GENOMIC DNA]</scope>
    <source>
        <strain evidence="2 3">G2-14</strain>
    </source>
</reference>
<organism evidence="2 3">
    <name type="scientific">Mucilaginibacter mali</name>
    <dbReference type="NCBI Taxonomy" id="2740462"/>
    <lineage>
        <taxon>Bacteria</taxon>
        <taxon>Pseudomonadati</taxon>
        <taxon>Bacteroidota</taxon>
        <taxon>Sphingobacteriia</taxon>
        <taxon>Sphingobacteriales</taxon>
        <taxon>Sphingobacteriaceae</taxon>
        <taxon>Mucilaginibacter</taxon>
    </lineage>
</organism>
<protein>
    <submittedName>
        <fullName evidence="2">Uncharacterized protein</fullName>
    </submittedName>
</protein>
<feature type="compositionally biased region" description="Low complexity" evidence="1">
    <location>
        <begin position="197"/>
        <end position="206"/>
    </location>
</feature>
<gene>
    <name evidence="2" type="ORF">HQ865_09555</name>
</gene>
<feature type="compositionally biased region" description="Gly residues" evidence="1">
    <location>
        <begin position="229"/>
        <end position="239"/>
    </location>
</feature>
<evidence type="ECO:0000256" key="1">
    <source>
        <dbReference type="SAM" id="MobiDB-lite"/>
    </source>
</evidence>
<name>A0A7D4Q7H3_9SPHI</name>
<dbReference type="RefSeq" id="WP_173414681.1">
    <property type="nucleotide sequence ID" value="NZ_CP054139.1"/>
</dbReference>
<dbReference type="Proteomes" id="UP000505355">
    <property type="component" value="Chromosome"/>
</dbReference>
<dbReference type="EMBL" id="CP054139">
    <property type="protein sequence ID" value="QKJ29991.1"/>
    <property type="molecule type" value="Genomic_DNA"/>
</dbReference>
<accession>A0A7D4Q7H3</accession>